<dbReference type="Proteomes" id="UP000216035">
    <property type="component" value="Unassembled WGS sequence"/>
</dbReference>
<name>A0A256A6A7_9FLAO</name>
<keyword evidence="3" id="KW-1185">Reference proteome</keyword>
<dbReference type="AlphaFoldDB" id="A0A256A6A7"/>
<evidence type="ECO:0008006" key="4">
    <source>
        <dbReference type="Google" id="ProtNLM"/>
    </source>
</evidence>
<protein>
    <recommendedName>
        <fullName evidence="4">DUF4249 domain-containing protein</fullName>
    </recommendedName>
</protein>
<proteinExistence type="predicted"/>
<accession>A0A256A6A7</accession>
<reference evidence="2 3" key="1">
    <citation type="submission" date="2017-07" db="EMBL/GenBank/DDBJ databases">
        <title>Flavobacterium cyanobacteriorum sp. nov., isolated from cyanobacterial aggregates in a eutrophic lake.</title>
        <authorList>
            <person name="Cai H."/>
        </authorList>
    </citation>
    <scope>NUCLEOTIDE SEQUENCE [LARGE SCALE GENOMIC DNA]</scope>
    <source>
        <strain evidence="2 3">TH167</strain>
    </source>
</reference>
<feature type="signal peptide" evidence="1">
    <location>
        <begin position="1"/>
        <end position="19"/>
    </location>
</feature>
<comment type="caution">
    <text evidence="2">The sequence shown here is derived from an EMBL/GenBank/DDBJ whole genome shotgun (WGS) entry which is preliminary data.</text>
</comment>
<dbReference type="RefSeq" id="WP_094485095.1">
    <property type="nucleotide sequence ID" value="NZ_NOXX01000119.1"/>
</dbReference>
<sequence length="274" mass="30374">MKKIYILFCLAAFSLMSCEEVITVGLDTAPEKLVIDASIQWEKGTAGNVQTIKLSKTAPYNSQLIPTVQGAVVTVRSQSGQTFDFVNQPNTGNYICTTFVPQIDEVYTLTVVVDGQTYTATETLKGVPVIDKIEQNLAGGFTGEDIEIKTFYTDPAPSVDFYLFRYKASYAAIPFFEVTDDRFNQGNQIFDYFTDENLEVGQTIDISFMGISERYYNYMNILLSVAGSNGGSPFQSPPATVRGNIVNNTNPDNYPLGFFNCSERTTTTYTITEN</sequence>
<dbReference type="PROSITE" id="PS51257">
    <property type="entry name" value="PROKAR_LIPOPROTEIN"/>
    <property type="match status" value="1"/>
</dbReference>
<dbReference type="OrthoDB" id="1430047at2"/>
<dbReference type="Pfam" id="PF14054">
    <property type="entry name" value="DUF4249"/>
    <property type="match status" value="1"/>
</dbReference>
<feature type="chain" id="PRO_5012513565" description="DUF4249 domain-containing protein" evidence="1">
    <location>
        <begin position="20"/>
        <end position="274"/>
    </location>
</feature>
<keyword evidence="1" id="KW-0732">Signal</keyword>
<evidence type="ECO:0000256" key="1">
    <source>
        <dbReference type="SAM" id="SignalP"/>
    </source>
</evidence>
<evidence type="ECO:0000313" key="2">
    <source>
        <dbReference type="EMBL" id="OYQ48664.1"/>
    </source>
</evidence>
<dbReference type="EMBL" id="NOXX01000119">
    <property type="protein sequence ID" value="OYQ48664.1"/>
    <property type="molecule type" value="Genomic_DNA"/>
</dbReference>
<dbReference type="InterPro" id="IPR025345">
    <property type="entry name" value="DUF4249"/>
</dbReference>
<gene>
    <name evidence="2" type="ORF">CHX27_02005</name>
</gene>
<evidence type="ECO:0000313" key="3">
    <source>
        <dbReference type="Proteomes" id="UP000216035"/>
    </source>
</evidence>
<organism evidence="2 3">
    <name type="scientific">Flavobacterium aurantiibacter</name>
    <dbReference type="NCBI Taxonomy" id="2023067"/>
    <lineage>
        <taxon>Bacteria</taxon>
        <taxon>Pseudomonadati</taxon>
        <taxon>Bacteroidota</taxon>
        <taxon>Flavobacteriia</taxon>
        <taxon>Flavobacteriales</taxon>
        <taxon>Flavobacteriaceae</taxon>
        <taxon>Flavobacterium</taxon>
    </lineage>
</organism>